<feature type="non-terminal residue" evidence="2">
    <location>
        <position position="1"/>
    </location>
</feature>
<evidence type="ECO:0000313" key="2">
    <source>
        <dbReference type="EMBL" id="ACU44933.1"/>
    </source>
</evidence>
<reference evidence="2" key="2">
    <citation type="book" date="2010" name="PROCEEDINGS OF 13TH INTERNATIONAL CONFERENCE ON HARMFUL ALGAE" publisher="International Society For The Study of Harmful Algae" city="Hong Kong, China">
        <title>Dinoflagellate meta-transcriptomics enabled by spliced leader.</title>
        <editorList>
            <person name="Unknown A."/>
        </editorList>
        <authorList>
            <person name="Lin S."/>
            <person name="Zhang H."/>
        </authorList>
    </citation>
    <scope>NUCLEOTIDE SEQUENCE</scope>
    <source>
        <strain evidence="2">CCMP1831</strain>
    </source>
</reference>
<feature type="region of interest" description="Disordered" evidence="1">
    <location>
        <begin position="145"/>
        <end position="183"/>
    </location>
</feature>
<protein>
    <submittedName>
        <fullName evidence="2">Mucin-like protein</fullName>
    </submittedName>
</protein>
<accession>E8Z653</accession>
<organism evidence="2">
    <name type="scientific">Pfiesteria piscicida</name>
    <name type="common">Phantom dinoflagellate</name>
    <dbReference type="NCBI Taxonomy" id="71001"/>
    <lineage>
        <taxon>Eukaryota</taxon>
        <taxon>Sar</taxon>
        <taxon>Alveolata</taxon>
        <taxon>Dinophyceae</taxon>
        <taxon>Peridiniales</taxon>
        <taxon>Pfiesteriaceae</taxon>
        <taxon>Pfiesteria</taxon>
    </lineage>
</organism>
<feature type="compositionally biased region" description="Polar residues" evidence="1">
    <location>
        <begin position="83"/>
        <end position="95"/>
    </location>
</feature>
<proteinExistence type="evidence at transcript level"/>
<reference evidence="2" key="1">
    <citation type="submission" date="2008-12" db="EMBL/GenBank/DDBJ databases">
        <authorList>
            <person name="Zhang H."/>
            <person name="Lin S."/>
        </authorList>
    </citation>
    <scope>NUCLEOTIDE SEQUENCE</scope>
    <source>
        <strain evidence="2">CCMP1831</strain>
    </source>
</reference>
<dbReference type="EMBL" id="FJ599878">
    <property type="protein sequence ID" value="ACU44933.1"/>
    <property type="molecule type" value="mRNA"/>
</dbReference>
<dbReference type="AlphaFoldDB" id="E8Z653"/>
<evidence type="ECO:0000256" key="1">
    <source>
        <dbReference type="SAM" id="MobiDB-lite"/>
    </source>
</evidence>
<feature type="region of interest" description="Disordered" evidence="1">
    <location>
        <begin position="82"/>
        <end position="101"/>
    </location>
</feature>
<name>E8Z653_PFIPI</name>
<sequence length="183" mass="19236">PCSAPLLLAQSSPLPLPSPRLASPLCPAPALASLALAWRSSPSRLTTALPLLTSSTSGGTTTCFPRTLLRARLLSARRTPSLTACSRRSPTSATRSVAPCRTSRPSVVSALRLISPPPTRRLLTTPSSSARCTSRTRTCSRALCPTRAPSRRNLAKKQQSGGQAPKAPTGTQRAPKRGGFFGR</sequence>